<reference evidence="11" key="1">
    <citation type="submission" date="2016-10" db="EMBL/GenBank/DDBJ databases">
        <authorList>
            <person name="Varghese N."/>
            <person name="Submissions S."/>
        </authorList>
    </citation>
    <scope>NUCLEOTIDE SEQUENCE [LARGE SCALE GENOMIC DNA]</scope>
    <source>
        <strain evidence="11">DSM 21368</strain>
    </source>
</reference>
<feature type="transmembrane region" description="Helical" evidence="8">
    <location>
        <begin position="49"/>
        <end position="72"/>
    </location>
</feature>
<evidence type="ECO:0000256" key="5">
    <source>
        <dbReference type="ARBA" id="ARBA00022989"/>
    </source>
</evidence>
<evidence type="ECO:0000256" key="1">
    <source>
        <dbReference type="ARBA" id="ARBA00004651"/>
    </source>
</evidence>
<dbReference type="OrthoDB" id="9775268at2"/>
<evidence type="ECO:0000313" key="10">
    <source>
        <dbReference type="EMBL" id="SED95019.1"/>
    </source>
</evidence>
<dbReference type="InterPro" id="IPR036259">
    <property type="entry name" value="MFS_trans_sf"/>
</dbReference>
<dbReference type="GO" id="GO:0005886">
    <property type="term" value="C:plasma membrane"/>
    <property type="evidence" value="ECO:0007669"/>
    <property type="project" value="UniProtKB-SubCell"/>
</dbReference>
<dbReference type="GO" id="GO:0022857">
    <property type="term" value="F:transmembrane transporter activity"/>
    <property type="evidence" value="ECO:0007669"/>
    <property type="project" value="InterPro"/>
</dbReference>
<feature type="transmembrane region" description="Helical" evidence="8">
    <location>
        <begin position="353"/>
        <end position="372"/>
    </location>
</feature>
<evidence type="ECO:0000256" key="7">
    <source>
        <dbReference type="SAM" id="MobiDB-lite"/>
    </source>
</evidence>
<feature type="transmembrane region" description="Helical" evidence="8">
    <location>
        <begin position="174"/>
        <end position="193"/>
    </location>
</feature>
<dbReference type="PRINTS" id="PR01988">
    <property type="entry name" value="EXPORTERBACE"/>
</dbReference>
<keyword evidence="4 8" id="KW-0812">Transmembrane</keyword>
<dbReference type="PANTHER" id="PTHR23513:SF6">
    <property type="entry name" value="MAJOR FACILITATOR SUPERFAMILY ASSOCIATED DOMAIN-CONTAINING PROTEIN"/>
    <property type="match status" value="1"/>
</dbReference>
<evidence type="ECO:0000256" key="8">
    <source>
        <dbReference type="SAM" id="Phobius"/>
    </source>
</evidence>
<dbReference type="CDD" id="cd06173">
    <property type="entry name" value="MFS_MefA_like"/>
    <property type="match status" value="1"/>
</dbReference>
<feature type="domain" description="Major facilitator superfamily (MFS) profile" evidence="9">
    <location>
        <begin position="1"/>
        <end position="409"/>
    </location>
</feature>
<feature type="region of interest" description="Disordered" evidence="7">
    <location>
        <begin position="408"/>
        <end position="434"/>
    </location>
</feature>
<keyword evidence="11" id="KW-1185">Reference proteome</keyword>
<dbReference type="Gene3D" id="1.20.1250.20">
    <property type="entry name" value="MFS general substrate transporter like domains"/>
    <property type="match status" value="2"/>
</dbReference>
<evidence type="ECO:0000256" key="3">
    <source>
        <dbReference type="ARBA" id="ARBA00022475"/>
    </source>
</evidence>
<feature type="transmembrane region" description="Helical" evidence="8">
    <location>
        <begin position="291"/>
        <end position="310"/>
    </location>
</feature>
<keyword evidence="6 8" id="KW-0472">Membrane</keyword>
<evidence type="ECO:0000256" key="2">
    <source>
        <dbReference type="ARBA" id="ARBA00022448"/>
    </source>
</evidence>
<sequence>MNRLRQSVAVLSENRHFRLLWWSNLFFFGGVWTQTLVLAWLAFELTGSEFLVALFTAVRLAPLLLGPFAGAFADRHDRVTILLVTSAWTWGAVVLTAVLASAGVLTYWWVVLAGLAIGLGQSPSQPARAALVLELVGRSRLSSANALNAMAMNMTQVVGPALGGVMIGLLGAPAALWIAACWFAAALLLVLPLRGVVPAPTREGAPVSAVRMVIGGLRIIARNRLAAAVLGVTLAANILVWPVYQAFLPVFAGDQLGLTATGLGFLLTCSGVGGLLGSLAIAGLGDFRRKGGLFVIGTGLWGVLWVAFAWSHLPALSYLLMIGVGLTSAAFAVLQTTLLLLTTEPGVHGRALGLQELAIGVMPLSSLVLGAVANQVGVGPTTMVSAGLLVAVMAVVALRTPALLRFDGKDPGGTEGPAGGGPLARRGRTELPPA</sequence>
<feature type="transmembrane region" description="Helical" evidence="8">
    <location>
        <begin position="378"/>
        <end position="398"/>
    </location>
</feature>
<dbReference type="SUPFAM" id="SSF103473">
    <property type="entry name" value="MFS general substrate transporter"/>
    <property type="match status" value="1"/>
</dbReference>
<accession>A0A1H5EVD8</accession>
<dbReference type="Pfam" id="PF05977">
    <property type="entry name" value="MFS_3"/>
    <property type="match status" value="1"/>
</dbReference>
<feature type="transmembrane region" description="Helical" evidence="8">
    <location>
        <begin position="264"/>
        <end position="284"/>
    </location>
</feature>
<keyword evidence="3" id="KW-1003">Cell membrane</keyword>
<comment type="subcellular location">
    <subcellularLocation>
        <location evidence="1">Cell membrane</location>
        <topology evidence="1">Multi-pass membrane protein</topology>
    </subcellularLocation>
</comment>
<evidence type="ECO:0000259" key="9">
    <source>
        <dbReference type="PROSITE" id="PS50850"/>
    </source>
</evidence>
<dbReference type="InterPro" id="IPR010290">
    <property type="entry name" value="TM_effector"/>
</dbReference>
<protein>
    <submittedName>
        <fullName evidence="10">Predicted arabinose efflux permease, MFS family</fullName>
    </submittedName>
</protein>
<dbReference type="PROSITE" id="PS50850">
    <property type="entry name" value="MFS"/>
    <property type="match status" value="1"/>
</dbReference>
<dbReference type="Proteomes" id="UP000199220">
    <property type="component" value="Unassembled WGS sequence"/>
</dbReference>
<feature type="transmembrane region" description="Helical" evidence="8">
    <location>
        <begin position="225"/>
        <end position="244"/>
    </location>
</feature>
<evidence type="ECO:0000313" key="11">
    <source>
        <dbReference type="Proteomes" id="UP000199220"/>
    </source>
</evidence>
<proteinExistence type="predicted"/>
<keyword evidence="5 8" id="KW-1133">Transmembrane helix</keyword>
<organism evidence="10 11">
    <name type="scientific">Ruania alba</name>
    <dbReference type="NCBI Taxonomy" id="648782"/>
    <lineage>
        <taxon>Bacteria</taxon>
        <taxon>Bacillati</taxon>
        <taxon>Actinomycetota</taxon>
        <taxon>Actinomycetes</taxon>
        <taxon>Micrococcales</taxon>
        <taxon>Ruaniaceae</taxon>
        <taxon>Ruania</taxon>
    </lineage>
</organism>
<evidence type="ECO:0000256" key="4">
    <source>
        <dbReference type="ARBA" id="ARBA00022692"/>
    </source>
</evidence>
<dbReference type="EMBL" id="FNTX01000001">
    <property type="protein sequence ID" value="SED95019.1"/>
    <property type="molecule type" value="Genomic_DNA"/>
</dbReference>
<feature type="compositionally biased region" description="Gly residues" evidence="7">
    <location>
        <begin position="413"/>
        <end position="422"/>
    </location>
</feature>
<dbReference type="AlphaFoldDB" id="A0A1H5EVD8"/>
<dbReference type="PANTHER" id="PTHR23513">
    <property type="entry name" value="INTEGRAL MEMBRANE EFFLUX PROTEIN-RELATED"/>
    <property type="match status" value="1"/>
</dbReference>
<keyword evidence="2" id="KW-0813">Transport</keyword>
<evidence type="ECO:0000256" key="6">
    <source>
        <dbReference type="ARBA" id="ARBA00023136"/>
    </source>
</evidence>
<dbReference type="InterPro" id="IPR020846">
    <property type="entry name" value="MFS_dom"/>
</dbReference>
<gene>
    <name evidence="10" type="ORF">SAMN04488554_1140</name>
</gene>
<dbReference type="InterPro" id="IPR022324">
    <property type="entry name" value="Bacilysin_exporter_BacE_put"/>
</dbReference>
<feature type="transmembrane region" description="Helical" evidence="8">
    <location>
        <begin position="21"/>
        <end position="43"/>
    </location>
</feature>
<dbReference type="STRING" id="648782.SAMN04488554_1140"/>
<name>A0A1H5EVD8_9MICO</name>
<feature type="transmembrane region" description="Helical" evidence="8">
    <location>
        <begin position="316"/>
        <end position="341"/>
    </location>
</feature>